<accession>A0A938B548</accession>
<keyword evidence="4" id="KW-0997">Cell inner membrane</keyword>
<dbReference type="InterPro" id="IPR035906">
    <property type="entry name" value="MetI-like_sf"/>
</dbReference>
<dbReference type="Proteomes" id="UP000712673">
    <property type="component" value="Unassembled WGS sequence"/>
</dbReference>
<evidence type="ECO:0000256" key="1">
    <source>
        <dbReference type="ARBA" id="ARBA00004429"/>
    </source>
</evidence>
<keyword evidence="3" id="KW-1003">Cell membrane</keyword>
<evidence type="ECO:0000256" key="3">
    <source>
        <dbReference type="ARBA" id="ARBA00022475"/>
    </source>
</evidence>
<protein>
    <submittedName>
        <fullName evidence="10">Iron ABC transporter permease</fullName>
    </submittedName>
</protein>
<evidence type="ECO:0000313" key="11">
    <source>
        <dbReference type="Proteomes" id="UP000712673"/>
    </source>
</evidence>
<feature type="transmembrane region" description="Helical" evidence="8">
    <location>
        <begin position="266"/>
        <end position="287"/>
    </location>
</feature>
<name>A0A938B548_UNCTE</name>
<dbReference type="Pfam" id="PF00528">
    <property type="entry name" value="BPD_transp_1"/>
    <property type="match status" value="1"/>
</dbReference>
<comment type="subcellular location">
    <subcellularLocation>
        <location evidence="1">Cell inner membrane</location>
        <topology evidence="1">Multi-pass membrane protein</topology>
    </subcellularLocation>
    <subcellularLocation>
        <location evidence="8">Cell membrane</location>
        <topology evidence="8">Multi-pass membrane protein</topology>
    </subcellularLocation>
</comment>
<feature type="transmembrane region" description="Helical" evidence="8">
    <location>
        <begin position="307"/>
        <end position="332"/>
    </location>
</feature>
<keyword evidence="5 8" id="KW-0812">Transmembrane</keyword>
<keyword evidence="7 8" id="KW-0472">Membrane</keyword>
<keyword evidence="2 8" id="KW-0813">Transport</keyword>
<keyword evidence="6 8" id="KW-1133">Transmembrane helix</keyword>
<evidence type="ECO:0000256" key="7">
    <source>
        <dbReference type="ARBA" id="ARBA00023136"/>
    </source>
</evidence>
<evidence type="ECO:0000256" key="8">
    <source>
        <dbReference type="RuleBase" id="RU363032"/>
    </source>
</evidence>
<dbReference type="GO" id="GO:0055085">
    <property type="term" value="P:transmembrane transport"/>
    <property type="evidence" value="ECO:0007669"/>
    <property type="project" value="InterPro"/>
</dbReference>
<feature type="transmembrane region" description="Helical" evidence="8">
    <location>
        <begin position="142"/>
        <end position="164"/>
    </location>
</feature>
<evidence type="ECO:0000259" key="9">
    <source>
        <dbReference type="PROSITE" id="PS50928"/>
    </source>
</evidence>
<evidence type="ECO:0000256" key="2">
    <source>
        <dbReference type="ARBA" id="ARBA00022448"/>
    </source>
</evidence>
<comment type="caution">
    <text evidence="10">The sequence shown here is derived from an EMBL/GenBank/DDBJ whole genome shotgun (WGS) entry which is preliminary data.</text>
</comment>
<feature type="transmembrane region" description="Helical" evidence="8">
    <location>
        <begin position="81"/>
        <end position="107"/>
    </location>
</feature>
<dbReference type="InterPro" id="IPR000515">
    <property type="entry name" value="MetI-like"/>
</dbReference>
<dbReference type="CDD" id="cd06261">
    <property type="entry name" value="TM_PBP2"/>
    <property type="match status" value="1"/>
</dbReference>
<dbReference type="AlphaFoldDB" id="A0A938B548"/>
<dbReference type="Gene3D" id="1.10.3720.10">
    <property type="entry name" value="MetI-like"/>
    <property type="match status" value="1"/>
</dbReference>
<reference evidence="10" key="1">
    <citation type="submission" date="2019-03" db="EMBL/GenBank/DDBJ databases">
        <title>Lake Tanganyika Metagenome-Assembled Genomes (MAGs).</title>
        <authorList>
            <person name="Tran P."/>
        </authorList>
    </citation>
    <scope>NUCLEOTIDE SEQUENCE</scope>
    <source>
        <strain evidence="10">K_DeepCast_65m_m2_066</strain>
    </source>
</reference>
<dbReference type="PANTHER" id="PTHR43357">
    <property type="entry name" value="INNER MEMBRANE ABC TRANSPORTER PERMEASE PROTEIN YDCV"/>
    <property type="match status" value="1"/>
</dbReference>
<dbReference type="SUPFAM" id="SSF161098">
    <property type="entry name" value="MetI-like"/>
    <property type="match status" value="1"/>
</dbReference>
<dbReference type="PROSITE" id="PS50928">
    <property type="entry name" value="ABC_TM1"/>
    <property type="match status" value="1"/>
</dbReference>
<feature type="transmembrane region" description="Helical" evidence="8">
    <location>
        <begin position="31"/>
        <end position="52"/>
    </location>
</feature>
<dbReference type="PANTHER" id="PTHR43357:SF4">
    <property type="entry name" value="INNER MEMBRANE ABC TRANSPORTER PERMEASE PROTEIN YDCV"/>
    <property type="match status" value="1"/>
</dbReference>
<comment type="similarity">
    <text evidence="8">Belongs to the binding-protein-dependent transport system permease family.</text>
</comment>
<sequence length="341" mass="37635">FSAAAILGMPERFFVVTTAIWTLVVRFPPDFPLAAAMGMSLFAVMLLMMYLYRRVTRSATYVTITGKAFRPRLLQMGWKRWPLFGICLAYLSVAVFLPMLALVYVSLLKFATVIPKDISWTLDNYRQAFNLGPIRAALGTSLTLGLMTATIGMLLMGLLSWIIYRSQTRGRGILEYIVMFPQSVPRLVFGLGLLLGWVVMPIPVYGTIWLLLLGYLTVFLPLGIRTISGVMVQLDKSVEECARVCGASWLYQLWTVTMPLLRPGLIAAWVLLFIASVREVGASVLLIGPQTKVIGPAIISSWESSGLQLTAAMALIQVSIVFAALLVLFVVAGRMARIEGE</sequence>
<evidence type="ECO:0000256" key="5">
    <source>
        <dbReference type="ARBA" id="ARBA00022692"/>
    </source>
</evidence>
<evidence type="ECO:0000313" key="10">
    <source>
        <dbReference type="EMBL" id="MBM3225270.1"/>
    </source>
</evidence>
<dbReference type="EMBL" id="VGLS01000528">
    <property type="protein sequence ID" value="MBM3225270.1"/>
    <property type="molecule type" value="Genomic_DNA"/>
</dbReference>
<feature type="transmembrane region" description="Helical" evidence="8">
    <location>
        <begin position="204"/>
        <end position="224"/>
    </location>
</feature>
<dbReference type="GO" id="GO:0005886">
    <property type="term" value="C:plasma membrane"/>
    <property type="evidence" value="ECO:0007669"/>
    <property type="project" value="UniProtKB-SubCell"/>
</dbReference>
<proteinExistence type="inferred from homology"/>
<evidence type="ECO:0000256" key="4">
    <source>
        <dbReference type="ARBA" id="ARBA00022519"/>
    </source>
</evidence>
<feature type="non-terminal residue" evidence="10">
    <location>
        <position position="1"/>
    </location>
</feature>
<gene>
    <name evidence="10" type="ORF">FJZ47_15910</name>
</gene>
<feature type="domain" description="ABC transmembrane type-1" evidence="9">
    <location>
        <begin position="138"/>
        <end position="328"/>
    </location>
</feature>
<feature type="transmembrane region" description="Helical" evidence="8">
    <location>
        <begin position="176"/>
        <end position="198"/>
    </location>
</feature>
<evidence type="ECO:0000256" key="6">
    <source>
        <dbReference type="ARBA" id="ARBA00022989"/>
    </source>
</evidence>
<organism evidence="10 11">
    <name type="scientific">Tectimicrobiota bacterium</name>
    <dbReference type="NCBI Taxonomy" id="2528274"/>
    <lineage>
        <taxon>Bacteria</taxon>
        <taxon>Pseudomonadati</taxon>
        <taxon>Nitrospinota/Tectimicrobiota group</taxon>
        <taxon>Candidatus Tectimicrobiota</taxon>
    </lineage>
</organism>